<keyword evidence="2" id="KW-1185">Reference proteome</keyword>
<sequence length="47" mass="5060">MFQLLQIVLVSGCQTETVELSNRSTPVCEESGLGETCINSSPLSAMR</sequence>
<comment type="caution">
    <text evidence="1">The sequence shown here is derived from an EMBL/GenBank/DDBJ whole genome shotgun (WGS) entry which is preliminary data.</text>
</comment>
<feature type="non-terminal residue" evidence="1">
    <location>
        <position position="47"/>
    </location>
</feature>
<evidence type="ECO:0000313" key="1">
    <source>
        <dbReference type="EMBL" id="TRY59505.1"/>
    </source>
</evidence>
<organism evidence="1 2">
    <name type="scientific">Danionella cerebrum</name>
    <dbReference type="NCBI Taxonomy" id="2873325"/>
    <lineage>
        <taxon>Eukaryota</taxon>
        <taxon>Metazoa</taxon>
        <taxon>Chordata</taxon>
        <taxon>Craniata</taxon>
        <taxon>Vertebrata</taxon>
        <taxon>Euteleostomi</taxon>
        <taxon>Actinopterygii</taxon>
        <taxon>Neopterygii</taxon>
        <taxon>Teleostei</taxon>
        <taxon>Ostariophysi</taxon>
        <taxon>Cypriniformes</taxon>
        <taxon>Danionidae</taxon>
        <taxon>Danioninae</taxon>
        <taxon>Danionella</taxon>
    </lineage>
</organism>
<reference evidence="1 2" key="1">
    <citation type="journal article" date="2019" name="Sci. Data">
        <title>Hybrid genome assembly and annotation of Danionella translucida.</title>
        <authorList>
            <person name="Kadobianskyi M."/>
            <person name="Schulze L."/>
            <person name="Schuelke M."/>
            <person name="Judkewitz B."/>
        </authorList>
    </citation>
    <scope>NUCLEOTIDE SEQUENCE [LARGE SCALE GENOMIC DNA]</scope>
    <source>
        <strain evidence="1 2">Bolton</strain>
    </source>
</reference>
<dbReference type="Proteomes" id="UP000316079">
    <property type="component" value="Unassembled WGS sequence"/>
</dbReference>
<protein>
    <submittedName>
        <fullName evidence="1">Uncharacterized protein</fullName>
    </submittedName>
</protein>
<dbReference type="AlphaFoldDB" id="A0A553N251"/>
<gene>
    <name evidence="1" type="ORF">DNTS_017890</name>
</gene>
<proteinExistence type="predicted"/>
<dbReference type="EMBL" id="SRMA01027119">
    <property type="protein sequence ID" value="TRY59505.1"/>
    <property type="molecule type" value="Genomic_DNA"/>
</dbReference>
<evidence type="ECO:0000313" key="2">
    <source>
        <dbReference type="Proteomes" id="UP000316079"/>
    </source>
</evidence>
<accession>A0A553N251</accession>
<name>A0A553N251_9TELE</name>